<name>A0ACC0IQ88_9ERIC</name>
<accession>A0ACC0IQ88</accession>
<comment type="caution">
    <text evidence="1">The sequence shown here is derived from an EMBL/GenBank/DDBJ whole genome shotgun (WGS) entry which is preliminary data.</text>
</comment>
<evidence type="ECO:0000313" key="2">
    <source>
        <dbReference type="Proteomes" id="UP001060215"/>
    </source>
</evidence>
<dbReference type="EMBL" id="CM045760">
    <property type="protein sequence ID" value="KAI8027562.1"/>
    <property type="molecule type" value="Genomic_DNA"/>
</dbReference>
<proteinExistence type="predicted"/>
<evidence type="ECO:0000313" key="1">
    <source>
        <dbReference type="EMBL" id="KAI8027562.1"/>
    </source>
</evidence>
<sequence length="189" mass="20409">MKVKKIELDVSINNCPKCKTKVLKAVTKIEGIDKISVDSEKGKLTVIGDVDPVLVVTQVRKTGKFNLIIFAAMMVKKIEVKVSIHCHKCKSDVLKSVTKLQGIDQVSVDSEKGILTVIGNVDPVLVANQVRKTGKVAELIGVGPPKAKETPPPKPPMPVCIPDCCCNKCQLVAVSYAVPHDNNPFCSIL</sequence>
<protein>
    <submittedName>
        <fullName evidence="1">Heavy metal-associated isoprenylated plant protein 2</fullName>
    </submittedName>
</protein>
<gene>
    <name evidence="1" type="ORF">LOK49_LG02G02513</name>
</gene>
<reference evidence="1 2" key="1">
    <citation type="journal article" date="2022" name="Plant J.">
        <title>Chromosome-level genome of Camellia lanceoleosa provides a valuable resource for understanding genome evolution and self-incompatibility.</title>
        <authorList>
            <person name="Gong W."/>
            <person name="Xiao S."/>
            <person name="Wang L."/>
            <person name="Liao Z."/>
            <person name="Chang Y."/>
            <person name="Mo W."/>
            <person name="Hu G."/>
            <person name="Li W."/>
            <person name="Zhao G."/>
            <person name="Zhu H."/>
            <person name="Hu X."/>
            <person name="Ji K."/>
            <person name="Xiang X."/>
            <person name="Song Q."/>
            <person name="Yuan D."/>
            <person name="Jin S."/>
            <person name="Zhang L."/>
        </authorList>
    </citation>
    <scope>NUCLEOTIDE SEQUENCE [LARGE SCALE GENOMIC DNA]</scope>
    <source>
        <strain evidence="1">SQ_2022a</strain>
    </source>
</reference>
<dbReference type="Proteomes" id="UP001060215">
    <property type="component" value="Chromosome 3"/>
</dbReference>
<keyword evidence="2" id="KW-1185">Reference proteome</keyword>
<organism evidence="1 2">
    <name type="scientific">Camellia lanceoleosa</name>
    <dbReference type="NCBI Taxonomy" id="1840588"/>
    <lineage>
        <taxon>Eukaryota</taxon>
        <taxon>Viridiplantae</taxon>
        <taxon>Streptophyta</taxon>
        <taxon>Embryophyta</taxon>
        <taxon>Tracheophyta</taxon>
        <taxon>Spermatophyta</taxon>
        <taxon>Magnoliopsida</taxon>
        <taxon>eudicotyledons</taxon>
        <taxon>Gunneridae</taxon>
        <taxon>Pentapetalae</taxon>
        <taxon>asterids</taxon>
        <taxon>Ericales</taxon>
        <taxon>Theaceae</taxon>
        <taxon>Camellia</taxon>
    </lineage>
</organism>